<dbReference type="HAMAP" id="MF_00773">
    <property type="entry name" value="Ribosomal_eL24"/>
    <property type="match status" value="1"/>
</dbReference>
<accession>A0A520KEV9</accession>
<dbReference type="EMBL" id="RXIH01000044">
    <property type="protein sequence ID" value="RZN55430.1"/>
    <property type="molecule type" value="Genomic_DNA"/>
</dbReference>
<dbReference type="NCBIfam" id="NF034186">
    <property type="entry name" value="PRK14891.1-1"/>
    <property type="match status" value="1"/>
</dbReference>
<name>A0A520KEV9_9CREN</name>
<dbReference type="EMBL" id="QNVI01000052">
    <property type="protein sequence ID" value="TDA38431.1"/>
    <property type="molecule type" value="Genomic_DNA"/>
</dbReference>
<feature type="domain" description="TRASH" evidence="4">
    <location>
        <begin position="7"/>
        <end position="45"/>
    </location>
</feature>
<comment type="subunit">
    <text evidence="3">Part of the 50S ribosomal subunit. Forms a cluster with proteins L3 and L14.</text>
</comment>
<organism evidence="5 7">
    <name type="scientific">Thermoproteota archaeon</name>
    <dbReference type="NCBI Taxonomy" id="2056631"/>
    <lineage>
        <taxon>Archaea</taxon>
        <taxon>Thermoproteota</taxon>
    </lineage>
</organism>
<dbReference type="SMART" id="SM00746">
    <property type="entry name" value="TRASH"/>
    <property type="match status" value="1"/>
</dbReference>
<feature type="binding site" evidence="3">
    <location>
        <position position="37"/>
    </location>
    <ligand>
        <name>Zn(2+)</name>
        <dbReference type="ChEBI" id="CHEBI:29105"/>
    </ligand>
</feature>
<dbReference type="GO" id="GO:0019843">
    <property type="term" value="F:rRNA binding"/>
    <property type="evidence" value="ECO:0007669"/>
    <property type="project" value="UniProtKB-UniRule"/>
</dbReference>
<keyword evidence="3 5" id="KW-0689">Ribosomal protein</keyword>
<sequence>MVRIFRCSFCNKEIEPGTGMIYVKNNGTLLRFCSSKCRKNMLKLKRESRDFKWASGEAK</sequence>
<evidence type="ECO:0000313" key="5">
    <source>
        <dbReference type="EMBL" id="RZN55430.1"/>
    </source>
</evidence>
<evidence type="ECO:0000256" key="3">
    <source>
        <dbReference type="HAMAP-Rule" id="MF_00773"/>
    </source>
</evidence>
<keyword evidence="3" id="KW-0694">RNA-binding</keyword>
<dbReference type="AlphaFoldDB" id="A0A520KEV9"/>
<dbReference type="SUPFAM" id="SSF57716">
    <property type="entry name" value="Glucocorticoid receptor-like (DNA-binding domain)"/>
    <property type="match status" value="1"/>
</dbReference>
<feature type="binding site" evidence="3">
    <location>
        <position position="7"/>
    </location>
    <ligand>
        <name>Zn(2+)</name>
        <dbReference type="ChEBI" id="CHEBI:29105"/>
    </ligand>
</feature>
<keyword evidence="3" id="KW-0862">Zinc</keyword>
<comment type="caution">
    <text evidence="5">The sequence shown here is derived from an EMBL/GenBank/DDBJ whole genome shotgun (WGS) entry which is preliminary data.</text>
</comment>
<evidence type="ECO:0000313" key="7">
    <source>
        <dbReference type="Proteomes" id="UP000316080"/>
    </source>
</evidence>
<comment type="function">
    <text evidence="3">Binds to the 23S rRNA.</text>
</comment>
<evidence type="ECO:0000256" key="1">
    <source>
        <dbReference type="ARBA" id="ARBA00005647"/>
    </source>
</evidence>
<evidence type="ECO:0000313" key="8">
    <source>
        <dbReference type="Proteomes" id="UP000317265"/>
    </source>
</evidence>
<keyword evidence="3" id="KW-0699">rRNA-binding</keyword>
<dbReference type="GO" id="GO:0003735">
    <property type="term" value="F:structural constituent of ribosome"/>
    <property type="evidence" value="ECO:0007669"/>
    <property type="project" value="InterPro"/>
</dbReference>
<evidence type="ECO:0000256" key="2">
    <source>
        <dbReference type="ARBA" id="ARBA00022771"/>
    </source>
</evidence>
<evidence type="ECO:0000313" key="6">
    <source>
        <dbReference type="EMBL" id="TDA38431.1"/>
    </source>
</evidence>
<protein>
    <recommendedName>
        <fullName evidence="3">Large ribosomal subunit protein eL24</fullName>
    </recommendedName>
</protein>
<feature type="zinc finger region" description="C4-type" evidence="3">
    <location>
        <begin position="7"/>
        <end position="37"/>
    </location>
</feature>
<reference evidence="6 8" key="1">
    <citation type="journal article" date="2019" name="Nat. Microbiol.">
        <title>Expanding anaerobic alkane metabolism in the domain of Archaea.</title>
        <authorList>
            <person name="Wang Y."/>
            <person name="Wegener G."/>
            <person name="Hou J."/>
            <person name="Wang F."/>
            <person name="Xiao X."/>
        </authorList>
    </citation>
    <scope>NUCLEOTIDE SEQUENCE [LARGE SCALE GENOMIC DNA]</scope>
    <source>
        <strain evidence="6">WYZ-LMO11</strain>
    </source>
</reference>
<gene>
    <name evidence="3" type="primary">rpl24e</name>
    <name evidence="6" type="ORF">DSO09_04580</name>
    <name evidence="5" type="ORF">EF809_05585</name>
</gene>
<dbReference type="GO" id="GO:0006412">
    <property type="term" value="P:translation"/>
    <property type="evidence" value="ECO:0007669"/>
    <property type="project" value="UniProtKB-UniRule"/>
</dbReference>
<keyword evidence="3" id="KW-0479">Metal-binding</keyword>
<dbReference type="CDD" id="cd00472">
    <property type="entry name" value="Ribosomal_L24e_L24"/>
    <property type="match status" value="1"/>
</dbReference>
<dbReference type="InterPro" id="IPR000988">
    <property type="entry name" value="Ribosomal_eL24-rel_N"/>
</dbReference>
<feature type="binding site" evidence="3">
    <location>
        <position position="10"/>
    </location>
    <ligand>
        <name>Zn(2+)</name>
        <dbReference type="ChEBI" id="CHEBI:29105"/>
    </ligand>
</feature>
<keyword evidence="3" id="KW-0687">Ribonucleoprotein</keyword>
<dbReference type="Pfam" id="PF01246">
    <property type="entry name" value="Ribosomal_L24e"/>
    <property type="match status" value="1"/>
</dbReference>
<comment type="cofactor">
    <cofactor evidence="3">
        <name>Zn(2+)</name>
        <dbReference type="ChEBI" id="CHEBI:29105"/>
    </cofactor>
    <text evidence="3">Binds 1 zinc ion per subunit.</text>
</comment>
<dbReference type="Proteomes" id="UP000316080">
    <property type="component" value="Unassembled WGS sequence"/>
</dbReference>
<comment type="similarity">
    <text evidence="1 3">Belongs to the eukaryotic ribosomal protein eL24 family.</text>
</comment>
<dbReference type="GO" id="GO:0005840">
    <property type="term" value="C:ribosome"/>
    <property type="evidence" value="ECO:0007669"/>
    <property type="project" value="UniProtKB-KW"/>
</dbReference>
<dbReference type="Gene3D" id="2.30.170.20">
    <property type="entry name" value="Ribosomal protein L24e"/>
    <property type="match status" value="1"/>
</dbReference>
<keyword evidence="2 3" id="KW-0863">Zinc-finger</keyword>
<dbReference type="Proteomes" id="UP000317265">
    <property type="component" value="Unassembled WGS sequence"/>
</dbReference>
<dbReference type="InterPro" id="IPR038630">
    <property type="entry name" value="L24e/L24_sf"/>
</dbReference>
<dbReference type="GO" id="GO:1990904">
    <property type="term" value="C:ribonucleoprotein complex"/>
    <property type="evidence" value="ECO:0007669"/>
    <property type="project" value="UniProtKB-KW"/>
</dbReference>
<proteinExistence type="inferred from homology"/>
<feature type="binding site" evidence="3">
    <location>
        <position position="33"/>
    </location>
    <ligand>
        <name>Zn(2+)</name>
        <dbReference type="ChEBI" id="CHEBI:29105"/>
    </ligand>
</feature>
<reference evidence="5 7" key="2">
    <citation type="journal article" date="2019" name="Nat. Microbiol.">
        <title>Wide diversity of methane and short-chain alkane metabolisms in uncultured archaea.</title>
        <authorList>
            <person name="Borrel G."/>
            <person name="Adam P.S."/>
            <person name="McKay L.J."/>
            <person name="Chen L.X."/>
            <person name="Sierra-Garcia I.N."/>
            <person name="Sieber C.M."/>
            <person name="Letourneur Q."/>
            <person name="Ghozlane A."/>
            <person name="Andersen G.L."/>
            <person name="Li W.J."/>
            <person name="Hallam S.J."/>
            <person name="Muyzer G."/>
            <person name="de Oliveira V.M."/>
            <person name="Inskeep W.P."/>
            <person name="Banfield J.F."/>
            <person name="Gribaldo S."/>
        </authorList>
    </citation>
    <scope>NUCLEOTIDE SEQUENCE [LARGE SCALE GENOMIC DNA]</scope>
    <source>
        <strain evidence="5">Verst-YHS</strain>
    </source>
</reference>
<dbReference type="InterPro" id="IPR011017">
    <property type="entry name" value="TRASH_dom"/>
</dbReference>
<dbReference type="InterPro" id="IPR055345">
    <property type="entry name" value="Ribosomal_eL24-rel_arc"/>
</dbReference>
<evidence type="ECO:0000259" key="4">
    <source>
        <dbReference type="SMART" id="SM00746"/>
    </source>
</evidence>
<dbReference type="GO" id="GO:0008270">
    <property type="term" value="F:zinc ion binding"/>
    <property type="evidence" value="ECO:0007669"/>
    <property type="project" value="UniProtKB-UniRule"/>
</dbReference>